<accession>A0ABY7G8I6</accession>
<dbReference type="PANTHER" id="PTHR21686">
    <property type="entry name" value="DEOXYNUCLEOTIDYLTRANSFERASE TERMINAL-INTERACTING PROTEIN 2"/>
    <property type="match status" value="1"/>
</dbReference>
<feature type="domain" description="Fcf2 pre-rRNA processing C-terminal" evidence="4">
    <location>
        <begin position="279"/>
        <end position="320"/>
    </location>
</feature>
<feature type="region of interest" description="Disordered" evidence="3">
    <location>
        <begin position="1"/>
        <end position="26"/>
    </location>
</feature>
<dbReference type="Proteomes" id="UP001164746">
    <property type="component" value="Chromosome 17"/>
</dbReference>
<feature type="region of interest" description="Disordered" evidence="3">
    <location>
        <begin position="239"/>
        <end position="261"/>
    </location>
</feature>
<feature type="region of interest" description="Disordered" evidence="3">
    <location>
        <begin position="111"/>
        <end position="210"/>
    </location>
</feature>
<evidence type="ECO:0000256" key="1">
    <source>
        <dbReference type="ARBA" id="ARBA00004604"/>
    </source>
</evidence>
<evidence type="ECO:0000256" key="3">
    <source>
        <dbReference type="SAM" id="MobiDB-lite"/>
    </source>
</evidence>
<dbReference type="PANTHER" id="PTHR21686:SF12">
    <property type="entry name" value="DEOXYNUCLEOTIDYLTRANSFERASE TERMINAL-INTERACTING PROTEIN 2"/>
    <property type="match status" value="1"/>
</dbReference>
<dbReference type="InterPro" id="IPR039883">
    <property type="entry name" value="Fcf2/DNTTIP2"/>
</dbReference>
<evidence type="ECO:0000313" key="6">
    <source>
        <dbReference type="Proteomes" id="UP001164746"/>
    </source>
</evidence>
<gene>
    <name evidence="5" type="ORF">MAR_032769</name>
</gene>
<feature type="region of interest" description="Disordered" evidence="3">
    <location>
        <begin position="325"/>
        <end position="346"/>
    </location>
</feature>
<feature type="compositionally biased region" description="Polar residues" evidence="3">
    <location>
        <begin position="113"/>
        <end position="146"/>
    </location>
</feature>
<evidence type="ECO:0000259" key="4">
    <source>
        <dbReference type="Pfam" id="PF08698"/>
    </source>
</evidence>
<dbReference type="Pfam" id="PF08698">
    <property type="entry name" value="Fcf2"/>
    <property type="match status" value="1"/>
</dbReference>
<feature type="region of interest" description="Disordered" evidence="3">
    <location>
        <begin position="41"/>
        <end position="62"/>
    </location>
</feature>
<dbReference type="InterPro" id="IPR014810">
    <property type="entry name" value="Fcf2_C"/>
</dbReference>
<feature type="compositionally biased region" description="Basic residues" evidence="3">
    <location>
        <begin position="182"/>
        <end position="197"/>
    </location>
</feature>
<dbReference type="EMBL" id="CP111028">
    <property type="protein sequence ID" value="WAR30227.1"/>
    <property type="molecule type" value="Genomic_DNA"/>
</dbReference>
<keyword evidence="6" id="KW-1185">Reference proteome</keyword>
<sequence length="346" mass="39617">MFQETKMNFDFSSSDSSSGSEEDVQESVQMVFNAMRQELSKCSVKNPQQNEKSSKFAGRKIGQHRRVLDTFNNSGSESSGDEVETIVNAKSLKGSSTYSTESLGYFIDKGPVTSHNTDHVSNNPDSNVVSFDLSNLETEQPTIQITDSEEEASIQNNDNEGNAEHSVNEVGNALLAEIAEKKKSKKKRHRTRNKKQPKKSDDALSSSLQTGVEMNDVYVNVDPFNNPKSKKNVTNYIRQQQEPEVEREKTKGGKWFNMPATEIEDERKHDLEVLQMRNFGRVVEDPTDFYSSRIPKRQRKSTIVEELLADSQFRQYNKRKYEEVQEAKRLGKGPYKHMKRLKKRKR</sequence>
<evidence type="ECO:0000313" key="5">
    <source>
        <dbReference type="EMBL" id="WAR30227.1"/>
    </source>
</evidence>
<comment type="subcellular location">
    <subcellularLocation>
        <location evidence="1">Nucleus</location>
        <location evidence="1">Nucleolus</location>
    </subcellularLocation>
</comment>
<evidence type="ECO:0000256" key="2">
    <source>
        <dbReference type="ARBA" id="ARBA00023242"/>
    </source>
</evidence>
<name>A0ABY7G8I6_MYAAR</name>
<reference evidence="5" key="1">
    <citation type="submission" date="2022-11" db="EMBL/GenBank/DDBJ databases">
        <title>Centuries of genome instability and evolution in soft-shell clam transmissible cancer (bioRxiv).</title>
        <authorList>
            <person name="Hart S.F.M."/>
            <person name="Yonemitsu M.A."/>
            <person name="Giersch R.M."/>
            <person name="Beal B.F."/>
            <person name="Arriagada G."/>
            <person name="Davis B.W."/>
            <person name="Ostrander E.A."/>
            <person name="Goff S.P."/>
            <person name="Metzger M.J."/>
        </authorList>
    </citation>
    <scope>NUCLEOTIDE SEQUENCE</scope>
    <source>
        <strain evidence="5">MELC-2E11</strain>
        <tissue evidence="5">Siphon/mantle</tissue>
    </source>
</reference>
<organism evidence="5 6">
    <name type="scientific">Mya arenaria</name>
    <name type="common">Soft-shell clam</name>
    <dbReference type="NCBI Taxonomy" id="6604"/>
    <lineage>
        <taxon>Eukaryota</taxon>
        <taxon>Metazoa</taxon>
        <taxon>Spiralia</taxon>
        <taxon>Lophotrochozoa</taxon>
        <taxon>Mollusca</taxon>
        <taxon>Bivalvia</taxon>
        <taxon>Autobranchia</taxon>
        <taxon>Heteroconchia</taxon>
        <taxon>Euheterodonta</taxon>
        <taxon>Imparidentia</taxon>
        <taxon>Neoheterodontei</taxon>
        <taxon>Myida</taxon>
        <taxon>Myoidea</taxon>
        <taxon>Myidae</taxon>
        <taxon>Mya</taxon>
    </lineage>
</organism>
<feature type="compositionally biased region" description="Basic residues" evidence="3">
    <location>
        <begin position="330"/>
        <end position="346"/>
    </location>
</feature>
<protein>
    <submittedName>
        <fullName evidence="5">TDIF2-like protein</fullName>
    </submittedName>
</protein>
<proteinExistence type="predicted"/>
<keyword evidence="2" id="KW-0539">Nucleus</keyword>